<dbReference type="InterPro" id="IPR000943">
    <property type="entry name" value="RNA_pol_sigma70"/>
</dbReference>
<dbReference type="PROSITE" id="PS51913">
    <property type="entry name" value="HTH_HARE"/>
    <property type="match status" value="1"/>
</dbReference>
<dbReference type="InterPro" id="IPR050239">
    <property type="entry name" value="Sigma-70_RNA_pol_init_factors"/>
</dbReference>
<dbReference type="PRINTS" id="PR00046">
    <property type="entry name" value="SIGMA70FCT"/>
</dbReference>
<dbReference type="PANTHER" id="PTHR30603">
    <property type="entry name" value="RNA POLYMERASE SIGMA FACTOR RPO"/>
    <property type="match status" value="1"/>
</dbReference>
<organism evidence="3 4">
    <name type="scientific">Candidatus Vogelbacteria bacterium CG10_big_fil_rev_8_21_14_0_10_51_16</name>
    <dbReference type="NCBI Taxonomy" id="1975045"/>
    <lineage>
        <taxon>Bacteria</taxon>
        <taxon>Candidatus Vogeliibacteriota</taxon>
    </lineage>
</organism>
<keyword evidence="1" id="KW-0804">Transcription</keyword>
<evidence type="ECO:0000313" key="3">
    <source>
        <dbReference type="EMBL" id="PIR44850.1"/>
    </source>
</evidence>
<dbReference type="InterPro" id="IPR036388">
    <property type="entry name" value="WH-like_DNA-bd_sf"/>
</dbReference>
<feature type="domain" description="HTH HARE-type" evidence="2">
    <location>
        <begin position="225"/>
        <end position="287"/>
    </location>
</feature>
<dbReference type="InterPro" id="IPR013324">
    <property type="entry name" value="RNA_pol_sigma_r3/r4-like"/>
</dbReference>
<reference evidence="3 4" key="1">
    <citation type="submission" date="2017-09" db="EMBL/GenBank/DDBJ databases">
        <title>Depth-based differentiation of microbial function through sediment-hosted aquifers and enrichment of novel symbionts in the deep terrestrial subsurface.</title>
        <authorList>
            <person name="Probst A.J."/>
            <person name="Ladd B."/>
            <person name="Jarett J.K."/>
            <person name="Geller-Mcgrath D.E."/>
            <person name="Sieber C.M."/>
            <person name="Emerson J.B."/>
            <person name="Anantharaman K."/>
            <person name="Thomas B.C."/>
            <person name="Malmstrom R."/>
            <person name="Stieglmeier M."/>
            <person name="Klingl A."/>
            <person name="Woyke T."/>
            <person name="Ryan C.M."/>
            <person name="Banfield J.F."/>
        </authorList>
    </citation>
    <scope>NUCLEOTIDE SEQUENCE [LARGE SCALE GENOMIC DNA]</scope>
    <source>
        <strain evidence="3">CG10_big_fil_rev_8_21_14_0_10_51_16</strain>
    </source>
</reference>
<dbReference type="InterPro" id="IPR038087">
    <property type="entry name" value="RNAP_delta_N_dom_sf"/>
</dbReference>
<dbReference type="Gene3D" id="1.10.10.1250">
    <property type="entry name" value="RNA polymerase, subunit delta, N-terminal domain"/>
    <property type="match status" value="1"/>
</dbReference>
<evidence type="ECO:0000313" key="4">
    <source>
        <dbReference type="Proteomes" id="UP000228767"/>
    </source>
</evidence>
<gene>
    <name evidence="3" type="ORF">COV10_03120</name>
</gene>
<dbReference type="AlphaFoldDB" id="A0A2H0REI7"/>
<accession>A0A2H0REI7</accession>
<dbReference type="Gene3D" id="1.10.10.10">
    <property type="entry name" value="Winged helix-like DNA-binding domain superfamily/Winged helix DNA-binding domain"/>
    <property type="match status" value="1"/>
</dbReference>
<dbReference type="Pfam" id="PF04545">
    <property type="entry name" value="Sigma70_r4"/>
    <property type="match status" value="1"/>
</dbReference>
<dbReference type="SUPFAM" id="SSF88659">
    <property type="entry name" value="Sigma3 and sigma4 domains of RNA polymerase sigma factors"/>
    <property type="match status" value="1"/>
</dbReference>
<dbReference type="InterPro" id="IPR007759">
    <property type="entry name" value="Asxl_HARE-HTH"/>
</dbReference>
<dbReference type="GO" id="GO:0006352">
    <property type="term" value="P:DNA-templated transcription initiation"/>
    <property type="evidence" value="ECO:0007669"/>
    <property type="project" value="InterPro"/>
</dbReference>
<dbReference type="Pfam" id="PF05066">
    <property type="entry name" value="HARE-HTH"/>
    <property type="match status" value="1"/>
</dbReference>
<protein>
    <recommendedName>
        <fullName evidence="2">HTH HARE-type domain-containing protein</fullName>
    </recommendedName>
</protein>
<evidence type="ECO:0000259" key="2">
    <source>
        <dbReference type="PROSITE" id="PS51913"/>
    </source>
</evidence>
<comment type="caution">
    <text evidence="3">The sequence shown here is derived from an EMBL/GenBank/DDBJ whole genome shotgun (WGS) entry which is preliminary data.</text>
</comment>
<dbReference type="Proteomes" id="UP000228767">
    <property type="component" value="Unassembled WGS sequence"/>
</dbReference>
<dbReference type="PANTHER" id="PTHR30603:SF47">
    <property type="entry name" value="RNA POLYMERASE SIGMA FACTOR SIGD, CHLOROPLASTIC"/>
    <property type="match status" value="1"/>
</dbReference>
<proteinExistence type="predicted"/>
<name>A0A2H0REI7_9BACT</name>
<dbReference type="InterPro" id="IPR007630">
    <property type="entry name" value="RNA_pol_sigma70_r4"/>
</dbReference>
<sequence>MTKDKVTAKVSFNPKKITKALLATLNVRGADVIKKRYGLGEQVERLTLEAIGQEYGITRERVRQIENFSLAQIRKSRSFTEIAGVFDELSELITKYGGVVHERDFFQTISDDKHVQNHIHFFLVLGEPFVKVKEDSDFHHTWVVDPAMSDAVRQALHAVHKDIKEEELISEADMILRFINKLKECRPNANDNEEIARRWMRISKRIGANPLGEWGASQSPNIKARGIRDYAYLILRKHGSPMHFREVAKEIASTFGRSAHVATCHNELIKDGRFVLVGRGLYALQEWGYKKGTVKEIVREILEKNGPLTKNEIIAKVLKERYVKENTIVVNLQNHNYFKKEKEGRFGLASK</sequence>
<evidence type="ECO:0000256" key="1">
    <source>
        <dbReference type="ARBA" id="ARBA00023163"/>
    </source>
</evidence>
<dbReference type="GO" id="GO:0003700">
    <property type="term" value="F:DNA-binding transcription factor activity"/>
    <property type="evidence" value="ECO:0007669"/>
    <property type="project" value="InterPro"/>
</dbReference>
<dbReference type="EMBL" id="PCYI01000019">
    <property type="protein sequence ID" value="PIR44850.1"/>
    <property type="molecule type" value="Genomic_DNA"/>
</dbReference>